<dbReference type="PANTHER" id="PTHR30349:SF64">
    <property type="entry name" value="PROPHAGE INTEGRASE INTD-RELATED"/>
    <property type="match status" value="1"/>
</dbReference>
<dbReference type="EMBL" id="SDPK01000011">
    <property type="protein sequence ID" value="TPH00762.1"/>
    <property type="molecule type" value="Genomic_DNA"/>
</dbReference>
<accession>A0A502JM73</accession>
<keyword evidence="3" id="KW-0238">DNA-binding</keyword>
<dbReference type="Proteomes" id="UP000317926">
    <property type="component" value="Unassembled WGS sequence"/>
</dbReference>
<protein>
    <submittedName>
        <fullName evidence="6">Site-specific integrase</fullName>
    </submittedName>
</protein>
<evidence type="ECO:0000256" key="2">
    <source>
        <dbReference type="ARBA" id="ARBA00022908"/>
    </source>
</evidence>
<dbReference type="RefSeq" id="WP_140518849.1">
    <property type="nucleotide sequence ID" value="NZ_JACBKC010000011.1"/>
</dbReference>
<dbReference type="GO" id="GO:0003677">
    <property type="term" value="F:DNA binding"/>
    <property type="evidence" value="ECO:0007669"/>
    <property type="project" value="UniProtKB-KW"/>
</dbReference>
<dbReference type="GO" id="GO:0015074">
    <property type="term" value="P:DNA integration"/>
    <property type="evidence" value="ECO:0007669"/>
    <property type="project" value="UniProtKB-KW"/>
</dbReference>
<gene>
    <name evidence="6" type="ORF">EUX55_02825</name>
</gene>
<evidence type="ECO:0000259" key="5">
    <source>
        <dbReference type="PROSITE" id="PS51898"/>
    </source>
</evidence>
<dbReference type="InterPro" id="IPR013762">
    <property type="entry name" value="Integrase-like_cat_sf"/>
</dbReference>
<reference evidence="6 7" key="1">
    <citation type="submission" date="2019-01" db="EMBL/GenBank/DDBJ databases">
        <title>Comparative genomic analysis identifies haemin-independent Haemophilus haemolyticus: a formal re-classification of Haemophilus intermedius.</title>
        <authorList>
            <person name="Harris T.M."/>
            <person name="Price E.P."/>
            <person name="Sarovich D.S."/>
            <person name="Norskov-Lauritsen N."/>
            <person name="Beissbarth J."/>
            <person name="Chang A.B."/>
            <person name="Smith-Vaughan H.C."/>
        </authorList>
    </citation>
    <scope>NUCLEOTIDE SEQUENCE [LARGE SCALE GENOMIC DNA]</scope>
    <source>
        <strain evidence="6 7">PN24</strain>
    </source>
</reference>
<dbReference type="PROSITE" id="PS51898">
    <property type="entry name" value="TYR_RECOMBINASE"/>
    <property type="match status" value="1"/>
</dbReference>
<evidence type="ECO:0000313" key="7">
    <source>
        <dbReference type="Proteomes" id="UP000317926"/>
    </source>
</evidence>
<evidence type="ECO:0000256" key="3">
    <source>
        <dbReference type="ARBA" id="ARBA00023125"/>
    </source>
</evidence>
<keyword evidence="4" id="KW-0233">DNA recombination</keyword>
<evidence type="ECO:0000256" key="4">
    <source>
        <dbReference type="ARBA" id="ARBA00023172"/>
    </source>
</evidence>
<keyword evidence="2" id="KW-0229">DNA integration</keyword>
<dbReference type="PANTHER" id="PTHR30349">
    <property type="entry name" value="PHAGE INTEGRASE-RELATED"/>
    <property type="match status" value="1"/>
</dbReference>
<comment type="caution">
    <text evidence="6">The sequence shown here is derived from an EMBL/GenBank/DDBJ whole genome shotgun (WGS) entry which is preliminary data.</text>
</comment>
<dbReference type="InterPro" id="IPR011010">
    <property type="entry name" value="DNA_brk_join_enz"/>
</dbReference>
<proteinExistence type="inferred from homology"/>
<dbReference type="AlphaFoldDB" id="A0A502JM73"/>
<name>A0A502JM73_HAEHA</name>
<dbReference type="GO" id="GO:0006310">
    <property type="term" value="P:DNA recombination"/>
    <property type="evidence" value="ECO:0007669"/>
    <property type="project" value="UniProtKB-KW"/>
</dbReference>
<dbReference type="Gene3D" id="1.10.443.10">
    <property type="entry name" value="Intergrase catalytic core"/>
    <property type="match status" value="1"/>
</dbReference>
<dbReference type="CDD" id="cd00796">
    <property type="entry name" value="INT_Rci_Hp1_C"/>
    <property type="match status" value="1"/>
</dbReference>
<dbReference type="InterPro" id="IPR002104">
    <property type="entry name" value="Integrase_catalytic"/>
</dbReference>
<dbReference type="Gene3D" id="1.10.150.130">
    <property type="match status" value="1"/>
</dbReference>
<feature type="domain" description="Tyr recombinase" evidence="5">
    <location>
        <begin position="157"/>
        <end position="328"/>
    </location>
</feature>
<dbReference type="Pfam" id="PF00589">
    <property type="entry name" value="Phage_integrase"/>
    <property type="match status" value="1"/>
</dbReference>
<dbReference type="SUPFAM" id="SSF56349">
    <property type="entry name" value="DNA breaking-rejoining enzymes"/>
    <property type="match status" value="1"/>
</dbReference>
<sequence length="351" mass="41205">MSIYKRGNTYWLDITTPSGERIRRSTGTEVKKKAQELHDKIKAELWDMAHLNKKPPKLFEEALLLFVEDAKLKKDFDTNRRHAIYWRSVFGGWKLSDITGEDIMTNLPTYSTTHKKPLSPSTKNRYRTSILRVLSLAYKNGWIDRIPYVKKFVEPKVRVRWITKEQATTLISNLNLAWMKNVCSFALFTGARMTEILSMTWDKVDFERSIAIISNDVAKSGKARALPLNNTALDLLQKLYQTRRSEFVFHRGTDKQIGRIDWHDFHQALEKSNIHNFRFHDLRHTWASWHVQAGTPLYTLKEMGGWETLEMVKKYAHLNADHMIEFANNVTFTPHEDDDFSQENFYNVVNY</sequence>
<evidence type="ECO:0000256" key="1">
    <source>
        <dbReference type="ARBA" id="ARBA00008857"/>
    </source>
</evidence>
<organism evidence="6 7">
    <name type="scientific">Haemophilus haemolyticus</name>
    <dbReference type="NCBI Taxonomy" id="726"/>
    <lineage>
        <taxon>Bacteria</taxon>
        <taxon>Pseudomonadati</taxon>
        <taxon>Pseudomonadota</taxon>
        <taxon>Gammaproteobacteria</taxon>
        <taxon>Pasteurellales</taxon>
        <taxon>Pasteurellaceae</taxon>
        <taxon>Haemophilus</taxon>
    </lineage>
</organism>
<dbReference type="InterPro" id="IPR010998">
    <property type="entry name" value="Integrase_recombinase_N"/>
</dbReference>
<comment type="similarity">
    <text evidence="1">Belongs to the 'phage' integrase family.</text>
</comment>
<evidence type="ECO:0000313" key="6">
    <source>
        <dbReference type="EMBL" id="TPH00762.1"/>
    </source>
</evidence>
<dbReference type="InterPro" id="IPR050090">
    <property type="entry name" value="Tyrosine_recombinase_XerCD"/>
</dbReference>